<dbReference type="AlphaFoldDB" id="A0A5M9LLS0"/>
<dbReference type="InterPro" id="IPR025300">
    <property type="entry name" value="BetaGal_jelly_roll_dom"/>
</dbReference>
<reference evidence="5" key="3">
    <citation type="journal article" date="2022" name="bioRxiv">
        <title>A global pangenome for the wheat fungal pathogen Pyrenophora tritici-repentis and prediction of effector protein structural homology.</title>
        <authorList>
            <person name="Moolhuijzen P."/>
            <person name="See P.T."/>
            <person name="Shi G."/>
            <person name="Powell H.R."/>
            <person name="Cockram J."/>
            <person name="Jorgensen L.N."/>
            <person name="Benslimane H."/>
            <person name="Strelkov S.E."/>
            <person name="Turner J."/>
            <person name="Liu Z."/>
            <person name="Moffat C.S."/>
        </authorList>
    </citation>
    <scope>NUCLEOTIDE SEQUENCE</scope>
    <source>
        <strain evidence="5">86-124</strain>
    </source>
</reference>
<dbReference type="InterPro" id="IPR008979">
    <property type="entry name" value="Galactose-bd-like_sf"/>
</dbReference>
<evidence type="ECO:0000256" key="1">
    <source>
        <dbReference type="ARBA" id="ARBA00022801"/>
    </source>
</evidence>
<dbReference type="Gene3D" id="2.60.120.260">
    <property type="entry name" value="Galactose-binding domain-like"/>
    <property type="match status" value="1"/>
</dbReference>
<dbReference type="EMBL" id="NRDI02000003">
    <property type="protein sequence ID" value="KAI1518238.1"/>
    <property type="molecule type" value="Genomic_DNA"/>
</dbReference>
<dbReference type="Proteomes" id="UP000249757">
    <property type="component" value="Unassembled WGS sequence"/>
</dbReference>
<keyword evidence="7" id="KW-1185">Reference proteome</keyword>
<dbReference type="Pfam" id="PF13364">
    <property type="entry name" value="BetaGal_ABD2"/>
    <property type="match status" value="1"/>
</dbReference>
<reference evidence="5" key="2">
    <citation type="submission" date="2021-05" db="EMBL/GenBank/DDBJ databases">
        <authorList>
            <person name="Moolhuijzen P.M."/>
            <person name="Moffat C.S."/>
        </authorList>
    </citation>
    <scope>NUCLEOTIDE SEQUENCE</scope>
    <source>
        <strain evidence="5">86-124</strain>
    </source>
</reference>
<accession>A0A5M9LLS0</accession>
<proteinExistence type="predicted"/>
<protein>
    <submittedName>
        <fullName evidence="5">Beta-galactosidase</fullName>
    </submittedName>
</protein>
<reference evidence="7" key="4">
    <citation type="journal article" date="2022" name="Microb. Genom.">
        <title>A global pangenome for the wheat fungal pathogen Pyrenophora tritici-repentis and prediction of effector protein structural homology.</title>
        <authorList>
            <person name="Moolhuijzen P.M."/>
            <person name="See P.T."/>
            <person name="Shi G."/>
            <person name="Powell H.R."/>
            <person name="Cockram J."/>
            <person name="Jorgensen L.N."/>
            <person name="Benslimane H."/>
            <person name="Strelkov S.E."/>
            <person name="Turner J."/>
            <person name="Liu Z."/>
            <person name="Moffat C.S."/>
        </authorList>
    </citation>
    <scope>NUCLEOTIDE SEQUENCE [LARGE SCALE GENOMIC DNA]</scope>
</reference>
<evidence type="ECO:0000313" key="7">
    <source>
        <dbReference type="Proteomes" id="UP000249757"/>
    </source>
</evidence>
<gene>
    <name evidence="5" type="ORF">Ptr86124_003539</name>
    <name evidence="4" type="ORF">PtrM4_022730</name>
</gene>
<keyword evidence="1" id="KW-0378">Hydrolase</keyword>
<reference evidence="4 6" key="1">
    <citation type="journal article" date="2018" name="BMC Genomics">
        <title>Comparative genomics of the wheat fungal pathogen Pyrenophora tritici-repentis reveals chromosomal variations and genome plasticity.</title>
        <authorList>
            <person name="Moolhuijzen P."/>
            <person name="See P.T."/>
            <person name="Hane J.K."/>
            <person name="Shi G."/>
            <person name="Liu Z."/>
            <person name="Oliver R.P."/>
            <person name="Moffat C.S."/>
        </authorList>
    </citation>
    <scope>NUCLEOTIDE SEQUENCE [LARGE SCALE GENOMIC DNA]</scope>
    <source>
        <strain evidence="4">M4</strain>
    </source>
</reference>
<dbReference type="Proteomes" id="UP000245464">
    <property type="component" value="Chromosome 1"/>
</dbReference>
<dbReference type="GO" id="GO:0004565">
    <property type="term" value="F:beta-galactosidase activity"/>
    <property type="evidence" value="ECO:0007669"/>
    <property type="project" value="UniProtKB-ARBA"/>
</dbReference>
<comment type="caution">
    <text evidence="4">The sequence shown here is derived from an EMBL/GenBank/DDBJ whole genome shotgun (WGS) entry which is preliminary data.</text>
</comment>
<name>A0A5M9LLS0_9PLEO</name>
<dbReference type="SUPFAM" id="SSF49785">
    <property type="entry name" value="Galactose-binding domain-like"/>
    <property type="match status" value="1"/>
</dbReference>
<dbReference type="OrthoDB" id="1657402at2759"/>
<evidence type="ECO:0000313" key="5">
    <source>
        <dbReference type="EMBL" id="KAI1518238.1"/>
    </source>
</evidence>
<feature type="domain" description="Beta-galactosidase jelly roll" evidence="3">
    <location>
        <begin position="2"/>
        <end position="43"/>
    </location>
</feature>
<evidence type="ECO:0000259" key="3">
    <source>
        <dbReference type="Pfam" id="PF13364"/>
    </source>
</evidence>
<evidence type="ECO:0000313" key="4">
    <source>
        <dbReference type="EMBL" id="KAF7578033.1"/>
    </source>
</evidence>
<sequence>MLLFVNEYQHGKYVLQTRFPVPFGILSRRGKDVLSVAVWAQSKAGAR</sequence>
<dbReference type="EMBL" id="NQIK02000001">
    <property type="protein sequence ID" value="KAF7578033.1"/>
    <property type="molecule type" value="Genomic_DNA"/>
</dbReference>
<keyword evidence="2" id="KW-0326">Glycosidase</keyword>
<organism evidence="4 6">
    <name type="scientific">Pyrenophora tritici-repentis</name>
    <dbReference type="NCBI Taxonomy" id="45151"/>
    <lineage>
        <taxon>Eukaryota</taxon>
        <taxon>Fungi</taxon>
        <taxon>Dikarya</taxon>
        <taxon>Ascomycota</taxon>
        <taxon>Pezizomycotina</taxon>
        <taxon>Dothideomycetes</taxon>
        <taxon>Pleosporomycetidae</taxon>
        <taxon>Pleosporales</taxon>
        <taxon>Pleosporineae</taxon>
        <taxon>Pleosporaceae</taxon>
        <taxon>Pyrenophora</taxon>
    </lineage>
</organism>
<evidence type="ECO:0000256" key="2">
    <source>
        <dbReference type="ARBA" id="ARBA00023295"/>
    </source>
</evidence>
<evidence type="ECO:0000313" key="6">
    <source>
        <dbReference type="Proteomes" id="UP000245464"/>
    </source>
</evidence>